<gene>
    <name evidence="2" type="ORF">ENE75_16670</name>
</gene>
<accession>A0A437JU16</accession>
<dbReference type="OrthoDB" id="1097442at2"/>
<dbReference type="Proteomes" id="UP000288178">
    <property type="component" value="Unassembled WGS sequence"/>
</dbReference>
<evidence type="ECO:0000313" key="3">
    <source>
        <dbReference type="Proteomes" id="UP000288178"/>
    </source>
</evidence>
<protein>
    <submittedName>
        <fullName evidence="2">XRE family transcriptional regulator</fullName>
    </submittedName>
</protein>
<dbReference type="CDD" id="cd00093">
    <property type="entry name" value="HTH_XRE"/>
    <property type="match status" value="1"/>
</dbReference>
<feature type="domain" description="HTH cro/C1-type" evidence="1">
    <location>
        <begin position="21"/>
        <end position="75"/>
    </location>
</feature>
<dbReference type="SUPFAM" id="SSF47413">
    <property type="entry name" value="lambda repressor-like DNA-binding domains"/>
    <property type="match status" value="1"/>
</dbReference>
<evidence type="ECO:0000259" key="1">
    <source>
        <dbReference type="PROSITE" id="PS50943"/>
    </source>
</evidence>
<dbReference type="EMBL" id="SACT01000005">
    <property type="protein sequence ID" value="RVT50652.1"/>
    <property type="molecule type" value="Genomic_DNA"/>
</dbReference>
<dbReference type="InterPro" id="IPR010982">
    <property type="entry name" value="Lambda_DNA-bd_dom_sf"/>
</dbReference>
<proteinExistence type="predicted"/>
<evidence type="ECO:0000313" key="2">
    <source>
        <dbReference type="EMBL" id="RVT50652.1"/>
    </source>
</evidence>
<dbReference type="PROSITE" id="PS50943">
    <property type="entry name" value="HTH_CROC1"/>
    <property type="match status" value="1"/>
</dbReference>
<dbReference type="GO" id="GO:0003677">
    <property type="term" value="F:DNA binding"/>
    <property type="evidence" value="ECO:0007669"/>
    <property type="project" value="InterPro"/>
</dbReference>
<dbReference type="AlphaFoldDB" id="A0A437JU16"/>
<dbReference type="Gene3D" id="1.10.260.40">
    <property type="entry name" value="lambda repressor-like DNA-binding domains"/>
    <property type="match status" value="1"/>
</dbReference>
<dbReference type="Pfam" id="PF01381">
    <property type="entry name" value="HTH_3"/>
    <property type="match status" value="1"/>
</dbReference>
<name>A0A437JU16_9BURK</name>
<sequence>MPRPSPRYAQAPALVAFGSAVRERRLALGLSREALAHEAGIYRSYMSSVKRGCQSVGLVLAAQIAQALDVTPAELVAKARL</sequence>
<organism evidence="2 3">
    <name type="scientific">Rubrivivax albus</name>
    <dbReference type="NCBI Taxonomy" id="2499835"/>
    <lineage>
        <taxon>Bacteria</taxon>
        <taxon>Pseudomonadati</taxon>
        <taxon>Pseudomonadota</taxon>
        <taxon>Betaproteobacteria</taxon>
        <taxon>Burkholderiales</taxon>
        <taxon>Sphaerotilaceae</taxon>
        <taxon>Rubrivivax</taxon>
    </lineage>
</organism>
<dbReference type="InterPro" id="IPR001387">
    <property type="entry name" value="Cro/C1-type_HTH"/>
</dbReference>
<comment type="caution">
    <text evidence="2">The sequence shown here is derived from an EMBL/GenBank/DDBJ whole genome shotgun (WGS) entry which is preliminary data.</text>
</comment>
<reference evidence="2 3" key="1">
    <citation type="submission" date="2019-01" db="EMBL/GenBank/DDBJ databases">
        <authorList>
            <person name="Chen W.-M."/>
        </authorList>
    </citation>
    <scope>NUCLEOTIDE SEQUENCE [LARGE SCALE GENOMIC DNA]</scope>
    <source>
        <strain evidence="2 3">ICH-3</strain>
    </source>
</reference>
<keyword evidence="3" id="KW-1185">Reference proteome</keyword>
<dbReference type="SMART" id="SM00530">
    <property type="entry name" value="HTH_XRE"/>
    <property type="match status" value="1"/>
</dbReference>